<dbReference type="GO" id="GO:0005634">
    <property type="term" value="C:nucleus"/>
    <property type="evidence" value="ECO:0007669"/>
    <property type="project" value="UniProtKB-SubCell"/>
</dbReference>
<reference evidence="6 7" key="1">
    <citation type="journal article" date="2018" name="Nat. Ecol. Evol.">
        <title>Shark genomes provide insights into elasmobranch evolution and the origin of vertebrates.</title>
        <authorList>
            <person name="Hara Y"/>
            <person name="Yamaguchi K"/>
            <person name="Onimaru K"/>
            <person name="Kadota M"/>
            <person name="Koyanagi M"/>
            <person name="Keeley SD"/>
            <person name="Tatsumi K"/>
            <person name="Tanaka K"/>
            <person name="Motone F"/>
            <person name="Kageyama Y"/>
            <person name="Nozu R"/>
            <person name="Adachi N"/>
            <person name="Nishimura O"/>
            <person name="Nakagawa R"/>
            <person name="Tanegashima C"/>
            <person name="Kiyatake I"/>
            <person name="Matsumoto R"/>
            <person name="Murakumo K"/>
            <person name="Nishida K"/>
            <person name="Terakita A"/>
            <person name="Kuratani S"/>
            <person name="Sato K"/>
            <person name="Hyodo S Kuraku.S."/>
        </authorList>
    </citation>
    <scope>NUCLEOTIDE SEQUENCE [LARGE SCALE GENOMIC DNA]</scope>
</reference>
<evidence type="ECO:0000256" key="4">
    <source>
        <dbReference type="ARBA" id="ARBA00023242"/>
    </source>
</evidence>
<accession>A0A401PMZ6</accession>
<comment type="caution">
    <text evidence="6">The sequence shown here is derived from an EMBL/GenBank/DDBJ whole genome shotgun (WGS) entry which is preliminary data.</text>
</comment>
<dbReference type="GO" id="GO:0072669">
    <property type="term" value="C:tRNA-splicing ligase complex"/>
    <property type="evidence" value="ECO:0007669"/>
    <property type="project" value="InterPro"/>
</dbReference>
<feature type="compositionally biased region" description="Basic and acidic residues" evidence="5">
    <location>
        <begin position="56"/>
        <end position="66"/>
    </location>
</feature>
<keyword evidence="7" id="KW-1185">Reference proteome</keyword>
<evidence type="ECO:0000256" key="5">
    <source>
        <dbReference type="SAM" id="MobiDB-lite"/>
    </source>
</evidence>
<evidence type="ECO:0000256" key="1">
    <source>
        <dbReference type="ARBA" id="ARBA00004123"/>
    </source>
</evidence>
<dbReference type="GO" id="GO:0048598">
    <property type="term" value="P:embryonic morphogenesis"/>
    <property type="evidence" value="ECO:0007669"/>
    <property type="project" value="InterPro"/>
</dbReference>
<organism evidence="6 7">
    <name type="scientific">Scyliorhinus torazame</name>
    <name type="common">Cloudy catshark</name>
    <name type="synonym">Catulus torazame</name>
    <dbReference type="NCBI Taxonomy" id="75743"/>
    <lineage>
        <taxon>Eukaryota</taxon>
        <taxon>Metazoa</taxon>
        <taxon>Chordata</taxon>
        <taxon>Craniata</taxon>
        <taxon>Vertebrata</taxon>
        <taxon>Chondrichthyes</taxon>
        <taxon>Elasmobranchii</taxon>
        <taxon>Galeomorphii</taxon>
        <taxon>Galeoidea</taxon>
        <taxon>Carcharhiniformes</taxon>
        <taxon>Scyliorhinidae</taxon>
        <taxon>Scyliorhinus</taxon>
    </lineage>
</organism>
<comment type="subcellular location">
    <subcellularLocation>
        <location evidence="1">Nucleus</location>
    </subcellularLocation>
</comment>
<dbReference type="Pfam" id="PF15323">
    <property type="entry name" value="Ashwin"/>
    <property type="match status" value="1"/>
</dbReference>
<evidence type="ECO:0000256" key="2">
    <source>
        <dbReference type="ARBA" id="ARBA00007855"/>
    </source>
</evidence>
<feature type="region of interest" description="Disordered" evidence="5">
    <location>
        <begin position="44"/>
        <end position="66"/>
    </location>
</feature>
<dbReference type="OMA" id="WGKLMEK"/>
<dbReference type="InterPro" id="IPR024887">
    <property type="entry name" value="Ashwin"/>
</dbReference>
<protein>
    <recommendedName>
        <fullName evidence="3">Ashwin</fullName>
    </recommendedName>
</protein>
<feature type="region of interest" description="Disordered" evidence="5">
    <location>
        <begin position="174"/>
        <end position="200"/>
    </location>
</feature>
<evidence type="ECO:0000313" key="7">
    <source>
        <dbReference type="Proteomes" id="UP000288216"/>
    </source>
</evidence>
<dbReference type="PANTHER" id="PTHR28359:SF1">
    <property type="entry name" value="ASHWIN"/>
    <property type="match status" value="1"/>
</dbReference>
<comment type="similarity">
    <text evidence="2">Belongs to the ashwin family.</text>
</comment>
<dbReference type="AlphaFoldDB" id="A0A401PMZ6"/>
<dbReference type="STRING" id="75743.A0A401PMZ6"/>
<dbReference type="PANTHER" id="PTHR28359">
    <property type="entry name" value="ASHWIN"/>
    <property type="match status" value="1"/>
</dbReference>
<keyword evidence="4" id="KW-0539">Nucleus</keyword>
<gene>
    <name evidence="6" type="ORF">scyTo_0003586</name>
</gene>
<name>A0A401PMZ6_SCYTO</name>
<sequence length="200" mass="22073">MSRKITTENLHDAQKDQIVEVYIQHVIPLPQRELPKNRWGKMMAEKRGQQPMCATESKRSSMEGSRKRPLIVFDGSSTSTKIKLMKTENAMADQVKPLPPRIMGTSPKNNLAVQPSSTNILTDNNTVKSPIRNVVPSNGMAAVKHGGNMPLKTSPLLYSTSGGTNPIKLKRALANDGEGDAPVELRSTEPKKKIQHVTWP</sequence>
<dbReference type="Proteomes" id="UP000288216">
    <property type="component" value="Unassembled WGS sequence"/>
</dbReference>
<dbReference type="OrthoDB" id="10071059at2759"/>
<evidence type="ECO:0000313" key="6">
    <source>
        <dbReference type="EMBL" id="GCB74496.1"/>
    </source>
</evidence>
<dbReference type="EMBL" id="BFAA01000991">
    <property type="protein sequence ID" value="GCB74496.1"/>
    <property type="molecule type" value="Genomic_DNA"/>
</dbReference>
<evidence type="ECO:0000256" key="3">
    <source>
        <dbReference type="ARBA" id="ARBA00015134"/>
    </source>
</evidence>
<proteinExistence type="inferred from homology"/>